<name>A0ABN9M7B4_9NEOB</name>
<feature type="coiled-coil region" evidence="2">
    <location>
        <begin position="58"/>
        <end position="105"/>
    </location>
</feature>
<feature type="domain" description="DUF4200" evidence="4">
    <location>
        <begin position="141"/>
        <end position="259"/>
    </location>
</feature>
<keyword evidence="6" id="KW-1185">Reference proteome</keyword>
<feature type="region of interest" description="Disordered" evidence="3">
    <location>
        <begin position="1"/>
        <end position="20"/>
    </location>
</feature>
<dbReference type="InterPro" id="IPR025252">
    <property type="entry name" value="DUF4200"/>
</dbReference>
<evidence type="ECO:0000256" key="1">
    <source>
        <dbReference type="ARBA" id="ARBA00023054"/>
    </source>
</evidence>
<accession>A0ABN9M7B4</accession>
<feature type="region of interest" description="Disordered" evidence="3">
    <location>
        <begin position="565"/>
        <end position="613"/>
    </location>
</feature>
<dbReference type="EMBL" id="CAUEEQ010051154">
    <property type="protein sequence ID" value="CAJ0960896.1"/>
    <property type="molecule type" value="Genomic_DNA"/>
</dbReference>
<comment type="caution">
    <text evidence="5">The sequence shown here is derived from an EMBL/GenBank/DDBJ whole genome shotgun (WGS) entry which is preliminary data.</text>
</comment>
<evidence type="ECO:0000256" key="3">
    <source>
        <dbReference type="SAM" id="MobiDB-lite"/>
    </source>
</evidence>
<feature type="compositionally biased region" description="Basic and acidic residues" evidence="3">
    <location>
        <begin position="602"/>
        <end position="613"/>
    </location>
</feature>
<dbReference type="PANTHER" id="PTHR21683">
    <property type="entry name" value="COILED-COIL DOMAIN-CONTAINING PROTEIN 42 LIKE-2-LIKE-RELATED"/>
    <property type="match status" value="1"/>
</dbReference>
<protein>
    <recommendedName>
        <fullName evidence="4">DUF4200 domain-containing protein</fullName>
    </recommendedName>
</protein>
<evidence type="ECO:0000259" key="4">
    <source>
        <dbReference type="Pfam" id="PF13863"/>
    </source>
</evidence>
<dbReference type="Proteomes" id="UP001176940">
    <property type="component" value="Unassembled WGS sequence"/>
</dbReference>
<feature type="coiled-coil region" evidence="2">
    <location>
        <begin position="389"/>
        <end position="441"/>
    </location>
</feature>
<dbReference type="Pfam" id="PF13863">
    <property type="entry name" value="DUF4200"/>
    <property type="match status" value="1"/>
</dbReference>
<sequence>MSLERSVVSRETTATGSMKHFCHPHDTIVFSAAQGEKKKKKNEANPFRIPADVDVFQIRDQERQKKQMEKERNKQLKIHQKTTHNTRMTAEMGRLRKEIEDEEMEEMGVAGDRALARHENPSWKLAVTRDRNIQRESLNDYIDKKREMFRLEYGLQVKRDEIQKLETMAAAEEQKLEKAEQFLEQDAIRFDEFLKENDRNSVEAMKQADKETKLKLEKTAEIKSQTAQMMNIKSDIAKSEEILREYLMYKEFLFRLSPKEWQEQVLKKKEQERKLHMPPLSRETEKRGSVVHKVSTSPVTGKKSESRSSGPLVSRDSTRDTRHPSRSSLKTMASKKVSSVTVQEDDNSSEMLVSSDSEEEPELYFTDPQQLLDIFSEMEERNLSLIQNSQETEEALEEIKHTITMTEKKMEHETEQLKAQITNLQAAIVREEERAIDLEMKCRVFAFGQYSFEEQNPSTDQCQTETLIRARILWQTLNVDSDCTSRIEIMLTSLTKKVGEVYQACIKENRANLNALQMLTMMEQQVEELLDNIEAIPQERLEIAEKAKEKERRLRLRDEKIKQQKLHQEERLRRALERAQADPKKTTGRKLMTRSDPPAMKPKIEKDQDADKEKEEALLFFT</sequence>
<organism evidence="5 6">
    <name type="scientific">Ranitomeya imitator</name>
    <name type="common">mimic poison frog</name>
    <dbReference type="NCBI Taxonomy" id="111125"/>
    <lineage>
        <taxon>Eukaryota</taxon>
        <taxon>Metazoa</taxon>
        <taxon>Chordata</taxon>
        <taxon>Craniata</taxon>
        <taxon>Vertebrata</taxon>
        <taxon>Euteleostomi</taxon>
        <taxon>Amphibia</taxon>
        <taxon>Batrachia</taxon>
        <taxon>Anura</taxon>
        <taxon>Neobatrachia</taxon>
        <taxon>Hyloidea</taxon>
        <taxon>Dendrobatidae</taxon>
        <taxon>Dendrobatinae</taxon>
        <taxon>Ranitomeya</taxon>
    </lineage>
</organism>
<keyword evidence="1 2" id="KW-0175">Coiled coil</keyword>
<reference evidence="5" key="1">
    <citation type="submission" date="2023-07" db="EMBL/GenBank/DDBJ databases">
        <authorList>
            <person name="Stuckert A."/>
        </authorList>
    </citation>
    <scope>NUCLEOTIDE SEQUENCE</scope>
</reference>
<evidence type="ECO:0000256" key="2">
    <source>
        <dbReference type="SAM" id="Coils"/>
    </source>
</evidence>
<gene>
    <name evidence="5" type="ORF">RIMI_LOCUS17485529</name>
</gene>
<evidence type="ECO:0000313" key="6">
    <source>
        <dbReference type="Proteomes" id="UP001176940"/>
    </source>
</evidence>
<evidence type="ECO:0000313" key="5">
    <source>
        <dbReference type="EMBL" id="CAJ0960896.1"/>
    </source>
</evidence>
<dbReference type="InterPro" id="IPR051147">
    <property type="entry name" value="CFAP_domain-containing"/>
</dbReference>
<feature type="region of interest" description="Disordered" evidence="3">
    <location>
        <begin position="269"/>
        <end position="362"/>
    </location>
</feature>
<feature type="coiled-coil region" evidence="2">
    <location>
        <begin position="155"/>
        <end position="182"/>
    </location>
</feature>
<feature type="compositionally biased region" description="Polar residues" evidence="3">
    <location>
        <begin position="326"/>
        <end position="342"/>
    </location>
</feature>
<feature type="compositionally biased region" description="Basic and acidic residues" evidence="3">
    <location>
        <begin position="565"/>
        <end position="585"/>
    </location>
</feature>
<dbReference type="PANTHER" id="PTHR21683:SF17">
    <property type="entry name" value="CILIA AND FLAGELLA-ASSOCIATED PROTEIN 100"/>
    <property type="match status" value="1"/>
</dbReference>
<proteinExistence type="predicted"/>